<feature type="transmembrane region" description="Helical" evidence="1">
    <location>
        <begin position="6"/>
        <end position="25"/>
    </location>
</feature>
<dbReference type="Proteomes" id="UP001214530">
    <property type="component" value="Chromosome"/>
</dbReference>
<dbReference type="AlphaFoldDB" id="A0AAJ5W891"/>
<sequence>MMKTSNKIILLTVSIIFGSLILYNFKLKALYESKSYRGRFYDMDYVAIAGIRAIDLQSANHISIQIEYGTKEGLWVAKALKDKIKLIAVGDSLKLGFADETKAPNNKDVFLILITKDMKRIVATHTDPKRDAAVSASKMRLKGFNLSKLALKVAADTEFYFENVRVGTLNAIVGGDKYAGKAELILPFNSTINEANFNIGINGSVNLRGAKVLKMQSTVANTKVVTSN</sequence>
<keyword evidence="1" id="KW-0472">Membrane</keyword>
<evidence type="ECO:0000313" key="3">
    <source>
        <dbReference type="Proteomes" id="UP001214530"/>
    </source>
</evidence>
<protein>
    <submittedName>
        <fullName evidence="2">Uncharacterized protein</fullName>
    </submittedName>
</protein>
<gene>
    <name evidence="2" type="ORF">P0Y49_16090</name>
</gene>
<reference evidence="2" key="1">
    <citation type="submission" date="2023-03" db="EMBL/GenBank/DDBJ databases">
        <title>Andean soil-derived lignocellulolytic bacterial consortium as a source of novel taxa and putative plastic-active enzymes.</title>
        <authorList>
            <person name="Diaz-Garcia L."/>
            <person name="Chuvochina M."/>
            <person name="Feuerriegel G."/>
            <person name="Bunk B."/>
            <person name="Sproer C."/>
            <person name="Streit W.R."/>
            <person name="Rodriguez L.M."/>
            <person name="Overmann J."/>
            <person name="Jimenez D.J."/>
        </authorList>
    </citation>
    <scope>NUCLEOTIDE SEQUENCE</scope>
    <source>
        <strain evidence="2">MAG 3858</strain>
    </source>
</reference>
<keyword evidence="1" id="KW-0812">Transmembrane</keyword>
<evidence type="ECO:0000256" key="1">
    <source>
        <dbReference type="SAM" id="Phobius"/>
    </source>
</evidence>
<keyword evidence="1" id="KW-1133">Transmembrane helix</keyword>
<dbReference type="EMBL" id="CP119313">
    <property type="protein sequence ID" value="WEK18312.1"/>
    <property type="molecule type" value="Genomic_DNA"/>
</dbReference>
<evidence type="ECO:0000313" key="2">
    <source>
        <dbReference type="EMBL" id="WEK18312.1"/>
    </source>
</evidence>
<organism evidence="2 3">
    <name type="scientific">Candidatus Pedobacter colombiensis</name>
    <dbReference type="NCBI Taxonomy" id="3121371"/>
    <lineage>
        <taxon>Bacteria</taxon>
        <taxon>Pseudomonadati</taxon>
        <taxon>Bacteroidota</taxon>
        <taxon>Sphingobacteriia</taxon>
        <taxon>Sphingobacteriales</taxon>
        <taxon>Sphingobacteriaceae</taxon>
        <taxon>Pedobacter</taxon>
    </lineage>
</organism>
<proteinExistence type="predicted"/>
<accession>A0AAJ5W891</accession>
<name>A0AAJ5W891_9SPHI</name>